<dbReference type="NCBIfam" id="TIGR01640">
    <property type="entry name" value="F_box_assoc_1"/>
    <property type="match status" value="1"/>
</dbReference>
<accession>A0A2I4GHR9</accession>
<dbReference type="Gene3D" id="1.20.1280.50">
    <property type="match status" value="1"/>
</dbReference>
<dbReference type="AlphaFoldDB" id="A0A2I4GHR9"/>
<keyword evidence="1" id="KW-1185">Reference proteome</keyword>
<dbReference type="SMART" id="SM00256">
    <property type="entry name" value="FBOX"/>
    <property type="match status" value="1"/>
</dbReference>
<dbReference type="FunCoup" id="A0A2I4GHR9">
    <property type="interactions" value="47"/>
</dbReference>
<dbReference type="PROSITE" id="PS50181">
    <property type="entry name" value="FBOX"/>
    <property type="match status" value="1"/>
</dbReference>
<name>A0A2I4GHR9_JUGRE</name>
<dbReference type="Pfam" id="PF00646">
    <property type="entry name" value="F-box"/>
    <property type="match status" value="1"/>
</dbReference>
<organism evidence="1 2">
    <name type="scientific">Juglans regia</name>
    <name type="common">English walnut</name>
    <dbReference type="NCBI Taxonomy" id="51240"/>
    <lineage>
        <taxon>Eukaryota</taxon>
        <taxon>Viridiplantae</taxon>
        <taxon>Streptophyta</taxon>
        <taxon>Embryophyta</taxon>
        <taxon>Tracheophyta</taxon>
        <taxon>Spermatophyta</taxon>
        <taxon>Magnoliopsida</taxon>
        <taxon>eudicotyledons</taxon>
        <taxon>Gunneridae</taxon>
        <taxon>Pentapetalae</taxon>
        <taxon>rosids</taxon>
        <taxon>fabids</taxon>
        <taxon>Fagales</taxon>
        <taxon>Juglandaceae</taxon>
        <taxon>Juglans</taxon>
    </lineage>
</organism>
<dbReference type="SUPFAM" id="SSF81383">
    <property type="entry name" value="F-box domain"/>
    <property type="match status" value="1"/>
</dbReference>
<dbReference type="Pfam" id="PF08268">
    <property type="entry name" value="FBA_3"/>
    <property type="match status" value="1"/>
</dbReference>
<dbReference type="InterPro" id="IPR001810">
    <property type="entry name" value="F-box_dom"/>
</dbReference>
<dbReference type="PANTHER" id="PTHR31672:SF13">
    <property type="entry name" value="F-BOX PROTEIN CPR30-LIKE"/>
    <property type="match status" value="1"/>
</dbReference>
<evidence type="ECO:0000313" key="1">
    <source>
        <dbReference type="Proteomes" id="UP000235220"/>
    </source>
</evidence>
<reference evidence="2" key="1">
    <citation type="submission" date="2025-08" db="UniProtKB">
        <authorList>
            <consortium name="RefSeq"/>
        </authorList>
    </citation>
    <scope>IDENTIFICATION</scope>
    <source>
        <tissue evidence="2">Leaves</tissue>
    </source>
</reference>
<gene>
    <name evidence="2" type="primary">LOC109007975</name>
</gene>
<evidence type="ECO:0000313" key="2">
    <source>
        <dbReference type="RefSeq" id="XP_018843440.2"/>
    </source>
</evidence>
<dbReference type="OrthoDB" id="1867629at2759"/>
<dbReference type="KEGG" id="jre:109007975"/>
<dbReference type="InterPro" id="IPR050796">
    <property type="entry name" value="SCF_F-box_component"/>
</dbReference>
<sequence>MSAYIPEDLVLEVLPWLPLKSLIRFRSVSKSWATLIGTPDYLSKCIINDCILVIPTHPLLFVKRALKSTDGRLSYSFLCYSTLAFASEIHRDLPLQSPHDIEVVGSCNGLLCIFDYFETGNIVVWNPTTVELMLLPHAWDVGTVFFGFDPIHDEFKALRIRYVPESEKPYLPRYWDVPVRLNREAEVYSLSGGSWRNIVVDVEVPDLRGYDSAYTSSVCFWLALNCTGGEKVIAFDVCDEVFRTTALPNASLAESYCENWRTLTVLKESVALLAFPLGDGGEERFLDIWVLLEFGVKESWIRLVRIVPICCFGWPLGFWKKGELFMEREGELVLYDPFTQSVKNLQLDGERFQVLPFTRSSVWINV</sequence>
<dbReference type="Proteomes" id="UP000235220">
    <property type="component" value="Chromosome 10"/>
</dbReference>
<proteinExistence type="predicted"/>
<dbReference type="InterPro" id="IPR017451">
    <property type="entry name" value="F-box-assoc_interact_dom"/>
</dbReference>
<dbReference type="InterPro" id="IPR013187">
    <property type="entry name" value="F-box-assoc_dom_typ3"/>
</dbReference>
<dbReference type="STRING" id="51240.A0A2I4GHR9"/>
<protein>
    <submittedName>
        <fullName evidence="2">F-box only protein 8-like</fullName>
    </submittedName>
</protein>
<dbReference type="InterPro" id="IPR036047">
    <property type="entry name" value="F-box-like_dom_sf"/>
</dbReference>
<dbReference type="PANTHER" id="PTHR31672">
    <property type="entry name" value="BNACNNG10540D PROTEIN"/>
    <property type="match status" value="1"/>
</dbReference>
<dbReference type="Gramene" id="Jr10_15750_p1">
    <property type="protein sequence ID" value="cds.Jr10_15750_p1"/>
    <property type="gene ID" value="Jr10_15750"/>
</dbReference>
<dbReference type="GeneID" id="109007975"/>
<dbReference type="RefSeq" id="XP_018843440.2">
    <property type="nucleotide sequence ID" value="XM_018987895.2"/>
</dbReference>